<keyword evidence="1" id="KW-0812">Transmembrane</keyword>
<dbReference type="EMBL" id="JACHMV010000001">
    <property type="protein sequence ID" value="MBB4777508.1"/>
    <property type="molecule type" value="Genomic_DNA"/>
</dbReference>
<evidence type="ECO:0000313" key="3">
    <source>
        <dbReference type="Proteomes" id="UP000549343"/>
    </source>
</evidence>
<evidence type="ECO:0000256" key="1">
    <source>
        <dbReference type="SAM" id="Phobius"/>
    </source>
</evidence>
<name>A0A7W7II34_9ACTN</name>
<proteinExistence type="predicted"/>
<keyword evidence="1" id="KW-0472">Membrane</keyword>
<dbReference type="Proteomes" id="UP000549343">
    <property type="component" value="Unassembled WGS sequence"/>
</dbReference>
<evidence type="ECO:0000313" key="2">
    <source>
        <dbReference type="EMBL" id="MBB4777508.1"/>
    </source>
</evidence>
<reference evidence="2 3" key="1">
    <citation type="submission" date="2020-08" db="EMBL/GenBank/DDBJ databases">
        <title>Sequencing the genomes of 1000 actinobacteria strains.</title>
        <authorList>
            <person name="Klenk H.-P."/>
        </authorList>
    </citation>
    <scope>NUCLEOTIDE SEQUENCE [LARGE SCALE GENOMIC DNA]</scope>
    <source>
        <strain evidence="2 3">DSM 44772</strain>
    </source>
</reference>
<accession>A0A7W7II34</accession>
<protein>
    <submittedName>
        <fullName evidence="2">Uncharacterized protein</fullName>
    </submittedName>
</protein>
<comment type="caution">
    <text evidence="2">The sequence shown here is derived from an EMBL/GenBank/DDBJ whole genome shotgun (WGS) entry which is preliminary data.</text>
</comment>
<feature type="transmembrane region" description="Helical" evidence="1">
    <location>
        <begin position="178"/>
        <end position="197"/>
    </location>
</feature>
<sequence>MLSLALSVSSATMKPGGSVTATVRVASANATAQNAVVRIAASGASVSPGTQSIGAVGSGGAAAIATVRAPSGAKPGLITVRATASASKASSVSRSYKLIITDASGAPPPGVSLANLPPGVPPLTPSTFNPLAGMKGPQVALPPISSPQIAASPAPIVPVAGLRTIEDETLTVQRLSSLQAGFLAAMAVSVALLLLRVRLSRRVPAVRIPLPRAQRRRLRSAGKRLTEARVRALPPQPARSPVRIVWLPVRPARVARL</sequence>
<dbReference type="RefSeq" id="WP_184887994.1">
    <property type="nucleotide sequence ID" value="NZ_BAAAHD010000078.1"/>
</dbReference>
<organism evidence="2 3">
    <name type="scientific">Actinomadura livida</name>
    <dbReference type="NCBI Taxonomy" id="79909"/>
    <lineage>
        <taxon>Bacteria</taxon>
        <taxon>Bacillati</taxon>
        <taxon>Actinomycetota</taxon>
        <taxon>Actinomycetes</taxon>
        <taxon>Streptosporangiales</taxon>
        <taxon>Thermomonosporaceae</taxon>
        <taxon>Actinomadura</taxon>
    </lineage>
</organism>
<dbReference type="AlphaFoldDB" id="A0A7W7II34"/>
<keyword evidence="1" id="KW-1133">Transmembrane helix</keyword>
<gene>
    <name evidence="2" type="ORF">F4557_005926</name>
</gene>